<dbReference type="EMBL" id="FZMP01000117">
    <property type="protein sequence ID" value="SNQ60800.1"/>
    <property type="molecule type" value="Genomic_DNA"/>
</dbReference>
<evidence type="ECO:0000256" key="5">
    <source>
        <dbReference type="ARBA" id="ARBA00023235"/>
    </source>
</evidence>
<protein>
    <recommendedName>
        <fullName evidence="7">Type 2 DNA topoisomerase 6 subunit B</fullName>
        <ecNumber evidence="7">5.6.2.2</ecNumber>
    </recommendedName>
    <alternativeName>
        <fullName evidence="7">Type II DNA topoisomerase VI subunit B</fullName>
        <shortName evidence="7">TopoVI-B</shortName>
    </alternativeName>
</protein>
<reference evidence="10" key="1">
    <citation type="submission" date="2017-06" db="EMBL/GenBank/DDBJ databases">
        <authorList>
            <person name="Cremers G."/>
        </authorList>
    </citation>
    <scope>NUCLEOTIDE SEQUENCE [LARGE SCALE GENOMIC DNA]</scope>
</reference>
<evidence type="ECO:0000256" key="2">
    <source>
        <dbReference type="ARBA" id="ARBA00022840"/>
    </source>
</evidence>
<evidence type="ECO:0000313" key="9">
    <source>
        <dbReference type="EMBL" id="SNQ60800.1"/>
    </source>
</evidence>
<evidence type="ECO:0000256" key="4">
    <source>
        <dbReference type="ARBA" id="ARBA00023125"/>
    </source>
</evidence>
<dbReference type="RefSeq" id="WP_096205295.1">
    <property type="nucleotide sequence ID" value="NZ_FZMP01000117.1"/>
</dbReference>
<dbReference type="Gene3D" id="1.10.8.50">
    <property type="match status" value="1"/>
</dbReference>
<dbReference type="PIRSF" id="PIRSF006553">
    <property type="entry name" value="TopoVI_B"/>
    <property type="match status" value="1"/>
</dbReference>
<dbReference type="HAMAP" id="MF_00322">
    <property type="entry name" value="Top6B"/>
    <property type="match status" value="1"/>
</dbReference>
<keyword evidence="1 7" id="KW-0547">Nucleotide-binding</keyword>
<dbReference type="EC" id="5.6.2.2" evidence="7"/>
<comment type="subunit">
    <text evidence="6 7">Homodimer. Heterotetramer of two Top6A and two Top6B chains.</text>
</comment>
<dbReference type="InterPro" id="IPR014721">
    <property type="entry name" value="Ribsml_uS5_D2-typ_fold_subgr"/>
</dbReference>
<dbReference type="PANTHER" id="PTHR48444:SF1">
    <property type="entry name" value="DNA TOPOISOMERASE 6 SUBUNIT B"/>
    <property type="match status" value="1"/>
</dbReference>
<dbReference type="NCBIfam" id="TIGR01052">
    <property type="entry name" value="top6b"/>
    <property type="match status" value="1"/>
</dbReference>
<evidence type="ECO:0000256" key="6">
    <source>
        <dbReference type="ARBA" id="ARBA00063696"/>
    </source>
</evidence>
<comment type="similarity">
    <text evidence="7">Belongs to the TOP6B family.</text>
</comment>
<dbReference type="OrthoDB" id="65493at2157"/>
<dbReference type="Pfam" id="PF18000">
    <property type="entry name" value="Top6b_C"/>
    <property type="match status" value="1"/>
</dbReference>
<dbReference type="InterPro" id="IPR020568">
    <property type="entry name" value="Ribosomal_Su5_D2-typ_SF"/>
</dbReference>
<dbReference type="Gene3D" id="3.30.230.10">
    <property type="match status" value="1"/>
</dbReference>
<dbReference type="InterPro" id="IPR036890">
    <property type="entry name" value="HATPase_C_sf"/>
</dbReference>
<dbReference type="FunFam" id="3.30.565.10:FF:000062">
    <property type="entry name" value="Type 2 DNA topoisomerase 6 subunit B"/>
    <property type="match status" value="1"/>
</dbReference>
<dbReference type="AlphaFoldDB" id="A0A284VNE4"/>
<proteinExistence type="inferred from homology"/>
<dbReference type="Pfam" id="PF02518">
    <property type="entry name" value="HATPase_c"/>
    <property type="match status" value="1"/>
</dbReference>
<evidence type="ECO:0000256" key="7">
    <source>
        <dbReference type="HAMAP-Rule" id="MF_00322"/>
    </source>
</evidence>
<feature type="binding site" evidence="7">
    <location>
        <begin position="109"/>
        <end position="116"/>
    </location>
    <ligand>
        <name>ATP</name>
        <dbReference type="ChEBI" id="CHEBI:30616"/>
    </ligand>
</feature>
<evidence type="ECO:0000256" key="3">
    <source>
        <dbReference type="ARBA" id="ARBA00023029"/>
    </source>
</evidence>
<dbReference type="GO" id="GO:0003677">
    <property type="term" value="F:DNA binding"/>
    <property type="evidence" value="ECO:0007669"/>
    <property type="project" value="UniProtKB-UniRule"/>
</dbReference>
<dbReference type="InterPro" id="IPR015320">
    <property type="entry name" value="TopoVI_B_transducer"/>
</dbReference>
<dbReference type="InterPro" id="IPR003594">
    <property type="entry name" value="HATPase_dom"/>
</dbReference>
<dbReference type="PANTHER" id="PTHR48444">
    <property type="entry name" value="DNA TOPOISOMERASE 6 SUBUNIT B"/>
    <property type="match status" value="1"/>
</dbReference>
<evidence type="ECO:0000256" key="1">
    <source>
        <dbReference type="ARBA" id="ARBA00022741"/>
    </source>
</evidence>
<dbReference type="GO" id="GO:0006265">
    <property type="term" value="P:DNA topological change"/>
    <property type="evidence" value="ECO:0007669"/>
    <property type="project" value="UniProtKB-UniRule"/>
</dbReference>
<dbReference type="GO" id="GO:0006260">
    <property type="term" value="P:DNA replication"/>
    <property type="evidence" value="ECO:0007669"/>
    <property type="project" value="UniProtKB-UniRule"/>
</dbReference>
<comment type="catalytic activity">
    <reaction evidence="7">
        <text>ATP-dependent breakage, passage and rejoining of double-stranded DNA.</text>
        <dbReference type="EC" id="5.6.2.2"/>
    </reaction>
</comment>
<dbReference type="SUPFAM" id="SSF55874">
    <property type="entry name" value="ATPase domain of HSP90 chaperone/DNA topoisomerase II/histidine kinase"/>
    <property type="match status" value="1"/>
</dbReference>
<keyword evidence="5 7" id="KW-0413">Isomerase</keyword>
<feature type="binding site" evidence="7">
    <location>
        <position position="78"/>
    </location>
    <ligand>
        <name>ATP</name>
        <dbReference type="ChEBI" id="CHEBI:30616"/>
    </ligand>
</feature>
<gene>
    <name evidence="7 9" type="primary">top6B</name>
    <name evidence="9" type="ORF">MNV_2030002</name>
</gene>
<dbReference type="InterPro" id="IPR010979">
    <property type="entry name" value="Ribosomal_uS13-like_H2TH"/>
</dbReference>
<dbReference type="InterPro" id="IPR005734">
    <property type="entry name" value="TopoVI_B"/>
</dbReference>
<dbReference type="SUPFAM" id="SSF46946">
    <property type="entry name" value="S13-like H2TH domain"/>
    <property type="match status" value="1"/>
</dbReference>
<keyword evidence="2 7" id="KW-0067">ATP-binding</keyword>
<feature type="binding site" evidence="7">
    <location>
        <position position="46"/>
    </location>
    <ligand>
        <name>ATP</name>
        <dbReference type="ChEBI" id="CHEBI:30616"/>
    </ligand>
</feature>
<organism evidence="9 10">
    <name type="scientific">Candidatus Methanoperedens nitratireducens</name>
    <dbReference type="NCBI Taxonomy" id="1392998"/>
    <lineage>
        <taxon>Archaea</taxon>
        <taxon>Methanobacteriati</taxon>
        <taxon>Methanobacteriota</taxon>
        <taxon>Stenosarchaea group</taxon>
        <taxon>Methanomicrobia</taxon>
        <taxon>Methanosarcinales</taxon>
        <taxon>ANME-2 cluster</taxon>
        <taxon>Candidatus Methanoperedentaceae</taxon>
        <taxon>Candidatus Methanoperedens</taxon>
    </lineage>
</organism>
<dbReference type="STRING" id="1392998.ANME2D_01503"/>
<dbReference type="InterPro" id="IPR040494">
    <property type="entry name" value="Top6b_C"/>
</dbReference>
<accession>A0A284VNE4</accession>
<dbReference type="Pfam" id="PF09239">
    <property type="entry name" value="Topo-VIb_trans"/>
    <property type="match status" value="1"/>
</dbReference>
<feature type="binding site" evidence="7">
    <location>
        <begin position="99"/>
        <end position="100"/>
    </location>
    <ligand>
        <name>ATP</name>
        <dbReference type="ChEBI" id="CHEBI:30616"/>
    </ligand>
</feature>
<dbReference type="Proteomes" id="UP000218615">
    <property type="component" value="Unassembled WGS sequence"/>
</dbReference>
<dbReference type="GO" id="GO:0003918">
    <property type="term" value="F:DNA topoisomerase type II (double strand cut, ATP-hydrolyzing) activity"/>
    <property type="evidence" value="ECO:0007669"/>
    <property type="project" value="UniProtKB-UniRule"/>
</dbReference>
<dbReference type="CDD" id="cd00823">
    <property type="entry name" value="TopoIIB_Trans"/>
    <property type="match status" value="1"/>
</dbReference>
<keyword evidence="3 7" id="KW-0799">Topoisomerase</keyword>
<dbReference type="SMART" id="SM00387">
    <property type="entry name" value="HATPase_c"/>
    <property type="match status" value="1"/>
</dbReference>
<feature type="domain" description="Histidine kinase/HSP90-like ATPase" evidence="8">
    <location>
        <begin position="31"/>
        <end position="144"/>
    </location>
</feature>
<dbReference type="NCBIfam" id="NF003218">
    <property type="entry name" value="PRK04184.1"/>
    <property type="match status" value="1"/>
</dbReference>
<dbReference type="SUPFAM" id="SSF54211">
    <property type="entry name" value="Ribosomal protein S5 domain 2-like"/>
    <property type="match status" value="1"/>
</dbReference>
<evidence type="ECO:0000259" key="8">
    <source>
        <dbReference type="SMART" id="SM00387"/>
    </source>
</evidence>
<name>A0A284VNE4_9EURY</name>
<feature type="binding site" evidence="7">
    <location>
        <position position="432"/>
    </location>
    <ligand>
        <name>ATP</name>
        <dbReference type="ChEBI" id="CHEBI:30616"/>
    </ligand>
</feature>
<evidence type="ECO:0000313" key="10">
    <source>
        <dbReference type="Proteomes" id="UP000218615"/>
    </source>
</evidence>
<sequence length="615" mass="68740">MAIAEELAKKQKAISIAEFFEKNRQILGFDSVPRSLLTSVKEAVDNSLDACEESGILPDIFIKIESKSRNLLTLIVEDNGPGIVKEQIPKVFAKLLYGSRFHSMKQSRGQQGIGISAAVLYSQLTSGRPAKIVSKIDKDAPAHYFELLINTQTNEPEILKDKVIDWDRLRGTHIELEMEASYFKGRQSVSGYLKDTAIVNPHARITLIEPDNNKIIFERVTDKLPVQPKEILPHPHGIELGTLMKMLRYTESKNISDFLCESFSRIGAQTAKEICKKSGIEPDVKPKKIALDEAKRLHEAFRTVKIQAPPTDCLSPITEELIRKGLEKEHTVDFIETTTRPAGVHNGHPFQVEAGIAYGGNLSKENKVDILRFANRVPLLYQQGACAVTHAVENIKWRNYSLDQPGGGIPIGPAIILVHVASTHIPFTSESKEAIADVPEIIEEIELALKDVGRRLNLYLSRQDNLLRRREKEEIILKILPRIAKKVGEILEKPTPDITPVVAKIMGNVFIQRSVKKNGKGCEVEIKLKNHGDAVHHFSLHETIPHDIRSPSPEPKKIPLGKQNDYLWKVSLKPGEQKAIIYRLDIGIEEASKLPQIVAEGIEEEHITGAKVVNV</sequence>
<keyword evidence="4 7" id="KW-0238">DNA-binding</keyword>
<keyword evidence="10" id="KW-1185">Reference proteome</keyword>
<dbReference type="GO" id="GO:0005524">
    <property type="term" value="F:ATP binding"/>
    <property type="evidence" value="ECO:0007669"/>
    <property type="project" value="UniProtKB-UniRule"/>
</dbReference>
<dbReference type="Gene3D" id="3.30.565.10">
    <property type="entry name" value="Histidine kinase-like ATPase, C-terminal domain"/>
    <property type="match status" value="1"/>
</dbReference>
<dbReference type="Gene3D" id="6.10.20.80">
    <property type="match status" value="1"/>
</dbReference>
<comment type="function">
    <text evidence="7">Relaxes both positive and negative superturns and exhibits a strong decatenase activity.</text>
</comment>
<dbReference type="Gene3D" id="2.60.40.2960">
    <property type="match status" value="1"/>
</dbReference>